<dbReference type="PANTHER" id="PTHR37984:SF5">
    <property type="entry name" value="PROTEIN NYNRIN-LIKE"/>
    <property type="match status" value="1"/>
</dbReference>
<comment type="caution">
    <text evidence="1">The sequence shown here is derived from an EMBL/GenBank/DDBJ whole genome shotgun (WGS) entry which is preliminary data.</text>
</comment>
<dbReference type="EMBL" id="JASPKY010000600">
    <property type="protein sequence ID" value="KAK9688238.1"/>
    <property type="molecule type" value="Genomic_DNA"/>
</dbReference>
<dbReference type="AlphaFoldDB" id="A0AAW1IF63"/>
<accession>A0AAW1IF63</accession>
<evidence type="ECO:0000313" key="2">
    <source>
        <dbReference type="Proteomes" id="UP001458880"/>
    </source>
</evidence>
<keyword evidence="2" id="KW-1185">Reference proteome</keyword>
<sequence length="116" mass="13314">MHGNADAISRLPSDSKVEQTYDEPDCFEIHQIETLPVRFQDLVKETAEDITLQPLLIGLRQGMPIKPSDRFGIRQEEFTLQNNAIIRGYRVVIPQKLQQAVLNELHSAHFGNNKQY</sequence>
<reference evidence="1 2" key="1">
    <citation type="journal article" date="2024" name="BMC Genomics">
        <title>De novo assembly and annotation of Popillia japonica's genome with initial clues to its potential as an invasive pest.</title>
        <authorList>
            <person name="Cucini C."/>
            <person name="Boschi S."/>
            <person name="Funari R."/>
            <person name="Cardaioli E."/>
            <person name="Iannotti N."/>
            <person name="Marturano G."/>
            <person name="Paoli F."/>
            <person name="Bruttini M."/>
            <person name="Carapelli A."/>
            <person name="Frati F."/>
            <person name="Nardi F."/>
        </authorList>
    </citation>
    <scope>NUCLEOTIDE SEQUENCE [LARGE SCALE GENOMIC DNA]</scope>
    <source>
        <strain evidence="1">DMR45628</strain>
    </source>
</reference>
<organism evidence="1 2">
    <name type="scientific">Popillia japonica</name>
    <name type="common">Japanese beetle</name>
    <dbReference type="NCBI Taxonomy" id="7064"/>
    <lineage>
        <taxon>Eukaryota</taxon>
        <taxon>Metazoa</taxon>
        <taxon>Ecdysozoa</taxon>
        <taxon>Arthropoda</taxon>
        <taxon>Hexapoda</taxon>
        <taxon>Insecta</taxon>
        <taxon>Pterygota</taxon>
        <taxon>Neoptera</taxon>
        <taxon>Endopterygota</taxon>
        <taxon>Coleoptera</taxon>
        <taxon>Polyphaga</taxon>
        <taxon>Scarabaeiformia</taxon>
        <taxon>Scarabaeidae</taxon>
        <taxon>Rutelinae</taxon>
        <taxon>Popillia</taxon>
    </lineage>
</organism>
<proteinExistence type="predicted"/>
<dbReference type="InterPro" id="IPR050951">
    <property type="entry name" value="Retrovirus_Pol_polyprotein"/>
</dbReference>
<dbReference type="Proteomes" id="UP001458880">
    <property type="component" value="Unassembled WGS sequence"/>
</dbReference>
<name>A0AAW1IF63_POPJA</name>
<evidence type="ECO:0000313" key="1">
    <source>
        <dbReference type="EMBL" id="KAK9688238.1"/>
    </source>
</evidence>
<protein>
    <submittedName>
        <fullName evidence="1">Uncharacterized protein</fullName>
    </submittedName>
</protein>
<gene>
    <name evidence="1" type="ORF">QE152_g35696</name>
</gene>
<dbReference type="PANTHER" id="PTHR37984">
    <property type="entry name" value="PROTEIN CBG26694"/>
    <property type="match status" value="1"/>
</dbReference>